<reference evidence="1 2" key="1">
    <citation type="journal article" date="2011" name="Front. Microbiol.">
        <title>Two Strains of Crocosphaera watsonii with Highly Conserved Genomes are Distinguished by Strain-Specific Features.</title>
        <authorList>
            <person name="Bench S.R."/>
            <person name="Ilikchyan I.N."/>
            <person name="Tripp H.J."/>
            <person name="Zehr J.P."/>
        </authorList>
    </citation>
    <scope>NUCLEOTIDE SEQUENCE [LARGE SCALE GENOMIC DNA]</scope>
    <source>
        <strain evidence="1 2">WH 0003</strain>
    </source>
</reference>
<accession>G5JAC4</accession>
<gene>
    <name evidence="1" type="ORF">CWATWH0003_4388</name>
</gene>
<proteinExistence type="predicted"/>
<dbReference type="PATRIC" id="fig|423471.3.peg.4107"/>
<comment type="caution">
    <text evidence="1">The sequence shown here is derived from an EMBL/GenBank/DDBJ whole genome shotgun (WGS) entry which is preliminary data.</text>
</comment>
<sequence length="44" mass="4885">MVKVTLEGAFGLGLDDVQAVTKLANVKAKKCFLFIEIKKAREFN</sequence>
<evidence type="ECO:0000313" key="1">
    <source>
        <dbReference type="EMBL" id="EHJ10865.1"/>
    </source>
</evidence>
<dbReference type="Proteomes" id="UP000003477">
    <property type="component" value="Unassembled WGS sequence"/>
</dbReference>
<protein>
    <submittedName>
        <fullName evidence="1">Uncharacterized protein</fullName>
    </submittedName>
</protein>
<name>G5JAC4_CROWT</name>
<organism evidence="1 2">
    <name type="scientific">Crocosphaera watsonii WH 0003</name>
    <dbReference type="NCBI Taxonomy" id="423471"/>
    <lineage>
        <taxon>Bacteria</taxon>
        <taxon>Bacillati</taxon>
        <taxon>Cyanobacteriota</taxon>
        <taxon>Cyanophyceae</taxon>
        <taxon>Oscillatoriophycideae</taxon>
        <taxon>Chroococcales</taxon>
        <taxon>Aphanothecaceae</taxon>
        <taxon>Crocosphaera</taxon>
    </lineage>
</organism>
<dbReference type="EMBL" id="AESD01000662">
    <property type="protein sequence ID" value="EHJ10865.1"/>
    <property type="molecule type" value="Genomic_DNA"/>
</dbReference>
<dbReference type="AlphaFoldDB" id="G5JAC4"/>
<evidence type="ECO:0000313" key="2">
    <source>
        <dbReference type="Proteomes" id="UP000003477"/>
    </source>
</evidence>